<evidence type="ECO:0000313" key="2">
    <source>
        <dbReference type="EMBL" id="KAK4137199.1"/>
    </source>
</evidence>
<evidence type="ECO:0000313" key="3">
    <source>
        <dbReference type="Proteomes" id="UP001304895"/>
    </source>
</evidence>
<evidence type="ECO:0000256" key="1">
    <source>
        <dbReference type="SAM" id="MobiDB-lite"/>
    </source>
</evidence>
<protein>
    <submittedName>
        <fullName evidence="2">Uncharacterized protein</fullName>
    </submittedName>
</protein>
<name>A0AAN6ZGZ8_9PEZI</name>
<feature type="compositionally biased region" description="Polar residues" evidence="1">
    <location>
        <begin position="66"/>
        <end position="80"/>
    </location>
</feature>
<dbReference type="EMBL" id="MU853402">
    <property type="protein sequence ID" value="KAK4137199.1"/>
    <property type="molecule type" value="Genomic_DNA"/>
</dbReference>
<gene>
    <name evidence="2" type="ORF">BT67DRAFT_98532</name>
</gene>
<dbReference type="Proteomes" id="UP001304895">
    <property type="component" value="Unassembled WGS sequence"/>
</dbReference>
<feature type="region of interest" description="Disordered" evidence="1">
    <location>
        <begin position="25"/>
        <end position="80"/>
    </location>
</feature>
<reference evidence="2" key="1">
    <citation type="journal article" date="2023" name="Mol. Phylogenet. Evol.">
        <title>Genome-scale phylogeny and comparative genomics of the fungal order Sordariales.</title>
        <authorList>
            <person name="Hensen N."/>
            <person name="Bonometti L."/>
            <person name="Westerberg I."/>
            <person name="Brannstrom I.O."/>
            <person name="Guillou S."/>
            <person name="Cros-Aarteil S."/>
            <person name="Calhoun S."/>
            <person name="Haridas S."/>
            <person name="Kuo A."/>
            <person name="Mondo S."/>
            <person name="Pangilinan J."/>
            <person name="Riley R."/>
            <person name="LaButti K."/>
            <person name="Andreopoulos B."/>
            <person name="Lipzen A."/>
            <person name="Chen C."/>
            <person name="Yan M."/>
            <person name="Daum C."/>
            <person name="Ng V."/>
            <person name="Clum A."/>
            <person name="Steindorff A."/>
            <person name="Ohm R.A."/>
            <person name="Martin F."/>
            <person name="Silar P."/>
            <person name="Natvig D.O."/>
            <person name="Lalanne C."/>
            <person name="Gautier V."/>
            <person name="Ament-Velasquez S.L."/>
            <person name="Kruys A."/>
            <person name="Hutchinson M.I."/>
            <person name="Powell A.J."/>
            <person name="Barry K."/>
            <person name="Miller A.N."/>
            <person name="Grigoriev I.V."/>
            <person name="Debuchy R."/>
            <person name="Gladieux P."/>
            <person name="Hiltunen Thoren M."/>
            <person name="Johannesson H."/>
        </authorList>
    </citation>
    <scope>NUCLEOTIDE SEQUENCE</scope>
    <source>
        <strain evidence="2">CBS 123565</strain>
    </source>
</reference>
<accession>A0AAN6ZGZ8</accession>
<feature type="compositionally biased region" description="Basic residues" evidence="1">
    <location>
        <begin position="53"/>
        <end position="65"/>
    </location>
</feature>
<feature type="compositionally biased region" description="Low complexity" evidence="1">
    <location>
        <begin position="33"/>
        <end position="44"/>
    </location>
</feature>
<organism evidence="2 3">
    <name type="scientific">Trichocladium antarcticum</name>
    <dbReference type="NCBI Taxonomy" id="1450529"/>
    <lineage>
        <taxon>Eukaryota</taxon>
        <taxon>Fungi</taxon>
        <taxon>Dikarya</taxon>
        <taxon>Ascomycota</taxon>
        <taxon>Pezizomycotina</taxon>
        <taxon>Sordariomycetes</taxon>
        <taxon>Sordariomycetidae</taxon>
        <taxon>Sordariales</taxon>
        <taxon>Chaetomiaceae</taxon>
        <taxon>Trichocladium</taxon>
    </lineage>
</organism>
<sequence length="80" mass="8934">MSDRNQPIRCVLFIASVSYSGFPWPPRSPPSSVPCSSHPSQSGSCLRPVPKTTIRRHRTLGKRSWRQSPDANSVLCQRLS</sequence>
<keyword evidence="3" id="KW-1185">Reference proteome</keyword>
<reference evidence="2" key="2">
    <citation type="submission" date="2023-05" db="EMBL/GenBank/DDBJ databases">
        <authorList>
            <consortium name="Lawrence Berkeley National Laboratory"/>
            <person name="Steindorff A."/>
            <person name="Hensen N."/>
            <person name="Bonometti L."/>
            <person name="Westerberg I."/>
            <person name="Brannstrom I.O."/>
            <person name="Guillou S."/>
            <person name="Cros-Aarteil S."/>
            <person name="Calhoun S."/>
            <person name="Haridas S."/>
            <person name="Kuo A."/>
            <person name="Mondo S."/>
            <person name="Pangilinan J."/>
            <person name="Riley R."/>
            <person name="Labutti K."/>
            <person name="Andreopoulos B."/>
            <person name="Lipzen A."/>
            <person name="Chen C."/>
            <person name="Yanf M."/>
            <person name="Daum C."/>
            <person name="Ng V."/>
            <person name="Clum A."/>
            <person name="Ohm R."/>
            <person name="Martin F."/>
            <person name="Silar P."/>
            <person name="Natvig D."/>
            <person name="Lalanne C."/>
            <person name="Gautier V."/>
            <person name="Ament-Velasquez S.L."/>
            <person name="Kruys A."/>
            <person name="Hutchinson M.I."/>
            <person name="Powell A.J."/>
            <person name="Barry K."/>
            <person name="Miller A.N."/>
            <person name="Grigoriev I.V."/>
            <person name="Debuchy R."/>
            <person name="Gladieux P."/>
            <person name="Thoren M.H."/>
            <person name="Johannesson H."/>
        </authorList>
    </citation>
    <scope>NUCLEOTIDE SEQUENCE</scope>
    <source>
        <strain evidence="2">CBS 123565</strain>
    </source>
</reference>
<comment type="caution">
    <text evidence="2">The sequence shown here is derived from an EMBL/GenBank/DDBJ whole genome shotgun (WGS) entry which is preliminary data.</text>
</comment>
<proteinExistence type="predicted"/>
<dbReference type="AlphaFoldDB" id="A0AAN6ZGZ8"/>